<organism evidence="1 2">
    <name type="scientific">Priestia aryabhattai</name>
    <name type="common">Bacillus aryabhattai</name>
    <dbReference type="NCBI Taxonomy" id="412384"/>
    <lineage>
        <taxon>Bacteria</taxon>
        <taxon>Bacillati</taxon>
        <taxon>Bacillota</taxon>
        <taxon>Bacilli</taxon>
        <taxon>Bacillales</taxon>
        <taxon>Bacillaceae</taxon>
        <taxon>Priestia</taxon>
    </lineage>
</organism>
<evidence type="ECO:0000313" key="2">
    <source>
        <dbReference type="Proteomes" id="UP001269400"/>
    </source>
</evidence>
<dbReference type="EMBL" id="JAPTGD010000002">
    <property type="protein sequence ID" value="MDU9694024.1"/>
    <property type="molecule type" value="Genomic_DNA"/>
</dbReference>
<protein>
    <submittedName>
        <fullName evidence="1">Uncharacterized protein</fullName>
    </submittedName>
</protein>
<sequence>MNNILLETAITANRNFLKYATGKIVLNPSYPRELKKAKKIKEEINLLFTEITNQGFVDGDFWDAAEKELAEGGYTKNIDEDNFVELLSLAIGNIVGDDYDEVLYNFYTYIVGTVYEKESETDNKANNTPFLNENSQIQPEPMSISFNRLITEESTASIYLNIVRPEEKVKDLYYVYDVADVVYDLESNFKNVGVLDDKNKTNNVLSDKQIKQILDYIKEKQLVQSLSMRIDKQKRLIKFSEKHIKQECYCDEEIPCIGAIYLKHSWMKNRILDMWDKLEVEGVVQTL</sequence>
<reference evidence="1" key="1">
    <citation type="journal article" date="2022" name="J Environ Chem Eng">
        <title>Biodegradation of petroleum oil using a constructed nonpathogenic and heavy metal-tolerant bacterial consortium isolated from marine sponges.</title>
        <authorList>
            <person name="Dechsakulwatana C."/>
            <person name="Rungsihiranrut A."/>
            <person name="Muangchinda C."/>
            <person name="Ningthoujam R."/>
            <person name="Klankeo P."/>
            <person name="Pinyakong O."/>
        </authorList>
    </citation>
    <scope>NUCLEOTIDE SEQUENCE</scope>
    <source>
        <strain evidence="1">TL01-2</strain>
    </source>
</reference>
<comment type="caution">
    <text evidence="1">The sequence shown here is derived from an EMBL/GenBank/DDBJ whole genome shotgun (WGS) entry which is preliminary data.</text>
</comment>
<evidence type="ECO:0000313" key="1">
    <source>
        <dbReference type="EMBL" id="MDU9694024.1"/>
    </source>
</evidence>
<name>A0AAX6NEV1_PRIAR</name>
<accession>A0AAX6NEV1</accession>
<dbReference type="AlphaFoldDB" id="A0AAX6NEV1"/>
<proteinExistence type="predicted"/>
<dbReference type="Proteomes" id="UP001269400">
    <property type="component" value="Unassembled WGS sequence"/>
</dbReference>
<reference evidence="1" key="2">
    <citation type="submission" date="2022-12" db="EMBL/GenBank/DDBJ databases">
        <authorList>
            <person name="Dechsakulwatana C."/>
            <person name="Rungsihiranrut A."/>
            <person name="Muangchinda C."/>
            <person name="Ningthoujam R."/>
            <person name="Klankeo P."/>
            <person name="Pinyakong O."/>
        </authorList>
    </citation>
    <scope>NUCLEOTIDE SEQUENCE</scope>
    <source>
        <strain evidence="1">TL01-2</strain>
    </source>
</reference>
<gene>
    <name evidence="1" type="ORF">O0Q50_22845</name>
</gene>
<dbReference type="RefSeq" id="WP_316911240.1">
    <property type="nucleotide sequence ID" value="NZ_JAPTGD010000002.1"/>
</dbReference>